<accession>A0A848LQX1</accession>
<protein>
    <submittedName>
        <fullName evidence="2">Phage tail protein</fullName>
    </submittedName>
</protein>
<dbReference type="AlphaFoldDB" id="A0A848LQX1"/>
<evidence type="ECO:0000313" key="2">
    <source>
        <dbReference type="EMBL" id="NMO19953.1"/>
    </source>
</evidence>
<organism evidence="2 3">
    <name type="scientific">Pyxidicoccus fallax</name>
    <dbReference type="NCBI Taxonomy" id="394095"/>
    <lineage>
        <taxon>Bacteria</taxon>
        <taxon>Pseudomonadati</taxon>
        <taxon>Myxococcota</taxon>
        <taxon>Myxococcia</taxon>
        <taxon>Myxococcales</taxon>
        <taxon>Cystobacterineae</taxon>
        <taxon>Myxococcaceae</taxon>
        <taxon>Pyxidicoccus</taxon>
    </lineage>
</organism>
<name>A0A848LQX1_9BACT</name>
<evidence type="ECO:0000256" key="1">
    <source>
        <dbReference type="SAM" id="MobiDB-lite"/>
    </source>
</evidence>
<feature type="region of interest" description="Disordered" evidence="1">
    <location>
        <begin position="15"/>
        <end position="34"/>
    </location>
</feature>
<proteinExistence type="predicted"/>
<comment type="caution">
    <text evidence="2">The sequence shown here is derived from an EMBL/GenBank/DDBJ whole genome shotgun (WGS) entry which is preliminary data.</text>
</comment>
<gene>
    <name evidence="2" type="ORF">HG543_34595</name>
</gene>
<reference evidence="2 3" key="1">
    <citation type="submission" date="2020-04" db="EMBL/GenBank/DDBJ databases">
        <title>Draft genome of Pyxidicoccus fallax type strain.</title>
        <authorList>
            <person name="Whitworth D.E."/>
        </authorList>
    </citation>
    <scope>NUCLEOTIDE SEQUENCE [LARGE SCALE GENOMIC DNA]</scope>
    <source>
        <strain evidence="2 3">DSM 14698</strain>
    </source>
</reference>
<sequence>MERFTYTPDYGPQLEVTPRVRKAQFGDGYSQRRA</sequence>
<dbReference type="RefSeq" id="WP_169349190.1">
    <property type="nucleotide sequence ID" value="NZ_JABBJJ010000215.1"/>
</dbReference>
<keyword evidence="3" id="KW-1185">Reference proteome</keyword>
<dbReference type="Proteomes" id="UP000518300">
    <property type="component" value="Unassembled WGS sequence"/>
</dbReference>
<dbReference type="EMBL" id="JABBJJ010000215">
    <property type="protein sequence ID" value="NMO19953.1"/>
    <property type="molecule type" value="Genomic_DNA"/>
</dbReference>
<evidence type="ECO:0000313" key="3">
    <source>
        <dbReference type="Proteomes" id="UP000518300"/>
    </source>
</evidence>